<dbReference type="EMBL" id="CAIIXF020000011">
    <property type="protein sequence ID" value="CAH1800074.1"/>
    <property type="molecule type" value="Genomic_DNA"/>
</dbReference>
<protein>
    <submittedName>
        <fullName evidence="1">Uncharacterized protein</fullName>
    </submittedName>
</protein>
<dbReference type="InterPro" id="IPR001299">
    <property type="entry name" value="Ependymin"/>
</dbReference>
<dbReference type="GO" id="GO:0005764">
    <property type="term" value="C:lysosome"/>
    <property type="evidence" value="ECO:0007669"/>
    <property type="project" value="TreeGrafter"/>
</dbReference>
<gene>
    <name evidence="1" type="ORF">OFUS_LOCUS24008</name>
</gene>
<dbReference type="PANTHER" id="PTHR10697:SF13">
    <property type="entry name" value="RICIN B LECTIN DOMAIN-CONTAINING PROTEIN"/>
    <property type="match status" value="1"/>
</dbReference>
<dbReference type="GO" id="GO:0007160">
    <property type="term" value="P:cell-matrix adhesion"/>
    <property type="evidence" value="ECO:0007669"/>
    <property type="project" value="InterPro"/>
</dbReference>
<accession>A0A8J1XIK4</accession>
<keyword evidence="2" id="KW-1185">Reference proteome</keyword>
<dbReference type="PANTHER" id="PTHR10697">
    <property type="entry name" value="MAMMALIAN EPENDYMIN-RELATED PROTEIN 1"/>
    <property type="match status" value="1"/>
</dbReference>
<dbReference type="AlphaFoldDB" id="A0A8J1XIK4"/>
<dbReference type="GO" id="GO:0005576">
    <property type="term" value="C:extracellular region"/>
    <property type="evidence" value="ECO:0007669"/>
    <property type="project" value="InterPro"/>
</dbReference>
<evidence type="ECO:0000313" key="2">
    <source>
        <dbReference type="Proteomes" id="UP000749559"/>
    </source>
</evidence>
<proteinExistence type="predicted"/>
<dbReference type="GO" id="GO:0005509">
    <property type="term" value="F:calcium ion binding"/>
    <property type="evidence" value="ECO:0007669"/>
    <property type="project" value="InterPro"/>
</dbReference>
<dbReference type="Pfam" id="PF00811">
    <property type="entry name" value="Ependymin"/>
    <property type="match status" value="1"/>
</dbReference>
<reference evidence="1" key="1">
    <citation type="submission" date="2022-03" db="EMBL/GenBank/DDBJ databases">
        <authorList>
            <person name="Martin C."/>
        </authorList>
    </citation>
    <scope>NUCLEOTIDE SEQUENCE</scope>
</reference>
<organism evidence="1 2">
    <name type="scientific">Owenia fusiformis</name>
    <name type="common">Polychaete worm</name>
    <dbReference type="NCBI Taxonomy" id="6347"/>
    <lineage>
        <taxon>Eukaryota</taxon>
        <taxon>Metazoa</taxon>
        <taxon>Spiralia</taxon>
        <taxon>Lophotrochozoa</taxon>
        <taxon>Annelida</taxon>
        <taxon>Polychaeta</taxon>
        <taxon>Sedentaria</taxon>
        <taxon>Canalipalpata</taxon>
        <taxon>Sabellida</taxon>
        <taxon>Oweniida</taxon>
        <taxon>Oweniidae</taxon>
        <taxon>Owenia</taxon>
    </lineage>
</organism>
<dbReference type="Proteomes" id="UP000749559">
    <property type="component" value="Unassembled WGS sequence"/>
</dbReference>
<comment type="caution">
    <text evidence="1">The sequence shown here is derived from an EMBL/GenBank/DDBJ whole genome shotgun (WGS) entry which is preliminary data.</text>
</comment>
<sequence>MDLMMFVLLGLILATCTSAVPRNHRNENLVLYENPPPKCCTPYQWHANITQVQVFEFRHRHPTEQKTIIGGHMWFDGKDEKTALRINVLNGGPQVITIIQDFKANKRYGINNEKKTCNVMPTVYPKPERCIPDDAEFLGEEILGKSLKVNSWKASFKGKTYQVGKLFTMTDTCIPVTSIMAGELSSSQLECGILMTTTTSNFIEGIKDFSIFDIPDYCNK</sequence>
<dbReference type="OrthoDB" id="10001248at2759"/>
<evidence type="ECO:0000313" key="1">
    <source>
        <dbReference type="EMBL" id="CAH1800074.1"/>
    </source>
</evidence>
<name>A0A8J1XIK4_OWEFU</name>